<dbReference type="RefSeq" id="WP_246323788.1">
    <property type="nucleotide sequence ID" value="NZ_JACBZT010000001.1"/>
</dbReference>
<accession>A0A853CG69</accession>
<gene>
    <name evidence="10" type="ORF">GGQ55_001840</name>
</gene>
<dbReference type="Pfam" id="PF00085">
    <property type="entry name" value="Thioredoxin"/>
    <property type="match status" value="1"/>
</dbReference>
<dbReference type="InterPro" id="IPR017937">
    <property type="entry name" value="Thioredoxin_CS"/>
</dbReference>
<keyword evidence="4 8" id="KW-1015">Disulfide bond</keyword>
<comment type="caution">
    <text evidence="10">The sequence shown here is derived from an EMBL/GenBank/DDBJ whole genome shotgun (WGS) entry which is preliminary data.</text>
</comment>
<sequence>MSLPTTTDAAFARDVLAAETPVLVDFTADWCPPCTMIKPVLERIATEEAGRLRVVTLDVDENPEVTRRYGVLGMPTLGLFIGGELVTTLVGARPQAAVLKALEPYLPVSAR</sequence>
<evidence type="ECO:0000256" key="5">
    <source>
        <dbReference type="ARBA" id="ARBA00023284"/>
    </source>
</evidence>
<proteinExistence type="inferred from homology"/>
<dbReference type="InterPro" id="IPR036249">
    <property type="entry name" value="Thioredoxin-like_sf"/>
</dbReference>
<dbReference type="GO" id="GO:0015035">
    <property type="term" value="F:protein-disulfide reductase activity"/>
    <property type="evidence" value="ECO:0007669"/>
    <property type="project" value="InterPro"/>
</dbReference>
<keyword evidence="3" id="KW-0249">Electron transport</keyword>
<feature type="disulfide bond" description="Redox-active" evidence="8">
    <location>
        <begin position="31"/>
        <end position="34"/>
    </location>
</feature>
<evidence type="ECO:0000259" key="9">
    <source>
        <dbReference type="PROSITE" id="PS51352"/>
    </source>
</evidence>
<dbReference type="Proteomes" id="UP000541969">
    <property type="component" value="Unassembled WGS sequence"/>
</dbReference>
<dbReference type="InterPro" id="IPR005746">
    <property type="entry name" value="Thioredoxin"/>
</dbReference>
<dbReference type="Gene3D" id="3.40.30.10">
    <property type="entry name" value="Glutaredoxin"/>
    <property type="match status" value="1"/>
</dbReference>
<feature type="active site" description="Nucleophile" evidence="7">
    <location>
        <position position="31"/>
    </location>
</feature>
<keyword evidence="11" id="KW-1185">Reference proteome</keyword>
<dbReference type="CDD" id="cd02947">
    <property type="entry name" value="TRX_family"/>
    <property type="match status" value="1"/>
</dbReference>
<evidence type="ECO:0000256" key="1">
    <source>
        <dbReference type="ARBA" id="ARBA00008987"/>
    </source>
</evidence>
<feature type="site" description="Deprotonates C-terminal active site Cys" evidence="7">
    <location>
        <position position="25"/>
    </location>
</feature>
<evidence type="ECO:0000256" key="7">
    <source>
        <dbReference type="PIRSR" id="PIRSR000077-1"/>
    </source>
</evidence>
<dbReference type="AlphaFoldDB" id="A0A853CG69"/>
<organism evidence="10 11">
    <name type="scientific">Petropleomorpha daqingensis</name>
    <dbReference type="NCBI Taxonomy" id="2026353"/>
    <lineage>
        <taxon>Bacteria</taxon>
        <taxon>Bacillati</taxon>
        <taxon>Actinomycetota</taxon>
        <taxon>Actinomycetes</taxon>
        <taxon>Geodermatophilales</taxon>
        <taxon>Geodermatophilaceae</taxon>
        <taxon>Petropleomorpha</taxon>
    </lineage>
</organism>
<dbReference type="SUPFAM" id="SSF52833">
    <property type="entry name" value="Thioredoxin-like"/>
    <property type="match status" value="1"/>
</dbReference>
<keyword evidence="5 8" id="KW-0676">Redox-active center</keyword>
<feature type="site" description="Contributes to redox potential value" evidence="7">
    <location>
        <position position="32"/>
    </location>
</feature>
<evidence type="ECO:0000256" key="3">
    <source>
        <dbReference type="ARBA" id="ARBA00022982"/>
    </source>
</evidence>
<name>A0A853CG69_9ACTN</name>
<evidence type="ECO:0000313" key="10">
    <source>
        <dbReference type="EMBL" id="NYJ05562.1"/>
    </source>
</evidence>
<evidence type="ECO:0000256" key="2">
    <source>
        <dbReference type="ARBA" id="ARBA00022448"/>
    </source>
</evidence>
<dbReference type="FunFam" id="3.40.30.10:FF:000001">
    <property type="entry name" value="Thioredoxin"/>
    <property type="match status" value="1"/>
</dbReference>
<dbReference type="EMBL" id="JACBZT010000001">
    <property type="protein sequence ID" value="NYJ05562.1"/>
    <property type="molecule type" value="Genomic_DNA"/>
</dbReference>
<dbReference type="PRINTS" id="PR00421">
    <property type="entry name" value="THIOREDOXIN"/>
</dbReference>
<feature type="site" description="Contributes to redox potential value" evidence="7">
    <location>
        <position position="33"/>
    </location>
</feature>
<protein>
    <recommendedName>
        <fullName evidence="6">Thioredoxin</fullName>
    </recommendedName>
</protein>
<reference evidence="10 11" key="1">
    <citation type="submission" date="2020-07" db="EMBL/GenBank/DDBJ databases">
        <title>Sequencing the genomes of 1000 actinobacteria strains.</title>
        <authorList>
            <person name="Klenk H.-P."/>
        </authorList>
    </citation>
    <scope>NUCLEOTIDE SEQUENCE [LARGE SCALE GENOMIC DNA]</scope>
    <source>
        <strain evidence="10 11">DSM 104001</strain>
    </source>
</reference>
<evidence type="ECO:0000256" key="8">
    <source>
        <dbReference type="PIRSR" id="PIRSR000077-4"/>
    </source>
</evidence>
<evidence type="ECO:0000256" key="6">
    <source>
        <dbReference type="PIRNR" id="PIRNR000077"/>
    </source>
</evidence>
<comment type="similarity">
    <text evidence="1 6">Belongs to the thioredoxin family.</text>
</comment>
<dbReference type="GO" id="GO:0045454">
    <property type="term" value="P:cell redox homeostasis"/>
    <property type="evidence" value="ECO:0007669"/>
    <property type="project" value="TreeGrafter"/>
</dbReference>
<feature type="domain" description="Thioredoxin" evidence="9">
    <location>
        <begin position="1"/>
        <end position="107"/>
    </location>
</feature>
<dbReference type="PROSITE" id="PS51352">
    <property type="entry name" value="THIOREDOXIN_2"/>
    <property type="match status" value="1"/>
</dbReference>
<keyword evidence="2" id="KW-0813">Transport</keyword>
<dbReference type="PANTHER" id="PTHR45663">
    <property type="entry name" value="GEO12009P1"/>
    <property type="match status" value="1"/>
</dbReference>
<evidence type="ECO:0000313" key="11">
    <source>
        <dbReference type="Proteomes" id="UP000541969"/>
    </source>
</evidence>
<dbReference type="PANTHER" id="PTHR45663:SF11">
    <property type="entry name" value="GEO12009P1"/>
    <property type="match status" value="1"/>
</dbReference>
<dbReference type="PROSITE" id="PS00194">
    <property type="entry name" value="THIOREDOXIN_1"/>
    <property type="match status" value="1"/>
</dbReference>
<dbReference type="PIRSF" id="PIRSF000077">
    <property type="entry name" value="Thioredoxin"/>
    <property type="match status" value="1"/>
</dbReference>
<dbReference type="InterPro" id="IPR013766">
    <property type="entry name" value="Thioredoxin_domain"/>
</dbReference>
<dbReference type="GO" id="GO:0005829">
    <property type="term" value="C:cytosol"/>
    <property type="evidence" value="ECO:0007669"/>
    <property type="project" value="TreeGrafter"/>
</dbReference>
<evidence type="ECO:0000256" key="4">
    <source>
        <dbReference type="ARBA" id="ARBA00023157"/>
    </source>
</evidence>
<feature type="active site" description="Nucleophile" evidence="7">
    <location>
        <position position="34"/>
    </location>
</feature>